<evidence type="ECO:0000313" key="2">
    <source>
        <dbReference type="Proteomes" id="UP000242205"/>
    </source>
</evidence>
<dbReference type="RefSeq" id="WP_102247923.1">
    <property type="nucleotide sequence ID" value="NZ_CP025682.1"/>
</dbReference>
<protein>
    <submittedName>
        <fullName evidence="1">Protease (I) and scaffold (Z) protein</fullName>
    </submittedName>
</protein>
<name>A0A2I6S9E9_9RHOO</name>
<dbReference type="InterPro" id="IPR012106">
    <property type="entry name" value="Phage_Mu_Gp1"/>
</dbReference>
<accession>A0A2I6S9E9</accession>
<dbReference type="Pfam" id="PF10123">
    <property type="entry name" value="Mu-like_Pro"/>
    <property type="match status" value="1"/>
</dbReference>
<organism evidence="1 2">
    <name type="scientific">Pseudazoarcus pumilus</name>
    <dbReference type="NCBI Taxonomy" id="2067960"/>
    <lineage>
        <taxon>Bacteria</taxon>
        <taxon>Pseudomonadati</taxon>
        <taxon>Pseudomonadota</taxon>
        <taxon>Betaproteobacteria</taxon>
        <taxon>Rhodocyclales</taxon>
        <taxon>Zoogloeaceae</taxon>
        <taxon>Pseudazoarcus</taxon>
    </lineage>
</organism>
<sequence>MYGHPAASRPDIRTAAARSGEGAPAIAVCALEVRPGQSRVRVFPAGRFDAPRGALSGSGPWFIDAALAAQVIARVAARSTDIPVDYEHQILLAEQNGQPAPAAGWIERASLEWVADGDEPGLYATVRWTPRAAGWIEDGSYRYLSPVFPYARDSGAVLGLYHVALTNTPAIDTELVTAAAARRAPDFHANGGHAPAIPQETPAVNETLKKLLAALGLPETTTESDAIAGVAALKAKADEAQEEIAALKAASPEPDPAKYVPVETMTALKNEVAALTARINGSEVAQLVEGALDDGRLLLAQKEWAEGLGKKDIAALRQYLDTAQPIAALKGGQTGGRAPAGAGAESQTTEADLAVCKALGLTPEEFAKGKQEGR</sequence>
<dbReference type="AlphaFoldDB" id="A0A2I6S9E9"/>
<keyword evidence="2" id="KW-1185">Reference proteome</keyword>
<evidence type="ECO:0000313" key="1">
    <source>
        <dbReference type="EMBL" id="AUN95878.1"/>
    </source>
</evidence>
<gene>
    <name evidence="1" type="ORF">C0099_13625</name>
</gene>
<keyword evidence="1" id="KW-0378">Hydrolase</keyword>
<dbReference type="Proteomes" id="UP000242205">
    <property type="component" value="Chromosome"/>
</dbReference>
<dbReference type="GO" id="GO:0008233">
    <property type="term" value="F:peptidase activity"/>
    <property type="evidence" value="ECO:0007669"/>
    <property type="project" value="UniProtKB-KW"/>
</dbReference>
<dbReference type="KEGG" id="atw:C0099_13625"/>
<dbReference type="OrthoDB" id="2043985at2"/>
<dbReference type="GO" id="GO:0006508">
    <property type="term" value="P:proteolysis"/>
    <property type="evidence" value="ECO:0007669"/>
    <property type="project" value="UniProtKB-KW"/>
</dbReference>
<keyword evidence="1" id="KW-0645">Protease</keyword>
<dbReference type="EMBL" id="CP025682">
    <property type="protein sequence ID" value="AUN95878.1"/>
    <property type="molecule type" value="Genomic_DNA"/>
</dbReference>
<reference evidence="1 2" key="1">
    <citation type="submission" date="2018-01" db="EMBL/GenBank/DDBJ databases">
        <authorList>
            <person name="Fu G.-Y."/>
        </authorList>
    </citation>
    <scope>NUCLEOTIDE SEQUENCE [LARGE SCALE GENOMIC DNA]</scope>
    <source>
        <strain evidence="1 2">SY39</strain>
    </source>
</reference>
<proteinExistence type="predicted"/>
<dbReference type="PIRSF" id="PIRSF016624">
    <property type="entry name" value="Mu_prophg_I"/>
    <property type="match status" value="1"/>
</dbReference>